<organism evidence="1 2">
    <name type="scientific">Sporanaerobium hydrogeniformans</name>
    <dbReference type="NCBI Taxonomy" id="3072179"/>
    <lineage>
        <taxon>Bacteria</taxon>
        <taxon>Bacillati</taxon>
        <taxon>Bacillota</taxon>
        <taxon>Clostridia</taxon>
        <taxon>Lachnospirales</taxon>
        <taxon>Lachnospiraceae</taxon>
        <taxon>Sporanaerobium</taxon>
    </lineage>
</organism>
<sequence>MQNAHSKTYPMILCALFTTLIIIGTFIKVPIPFVPFTLQFLFTTLAGILLGPKLGSISVLVYILLGLIGIPVFTEGGGLSYIFKPTFGYIIGFLVGTYITGKIARAVPNPSFKRLLGASFTGLFIVYLFGLIYFYLIKNFYLGTNISLWSLFLYCFILAVPGDMLLCFISSLLGQKLIPLLNKKSLQ</sequence>
<reference evidence="1" key="1">
    <citation type="submission" date="2017-10" db="EMBL/GenBank/DDBJ databases">
        <title>Genome sequence of cellulolytic Lachnospiraceae bacterium XHS1971 isolated from hotspring sediment.</title>
        <authorList>
            <person name="Vasudevan G."/>
            <person name="Joshi A.J."/>
            <person name="Hivarkar S."/>
            <person name="Lanjekar V.B."/>
            <person name="Dhakephalkar P.K."/>
            <person name="Dagar S."/>
        </authorList>
    </citation>
    <scope>NUCLEOTIDE SEQUENCE</scope>
    <source>
        <strain evidence="1">XHS1971</strain>
    </source>
</reference>
<accession>A0AC61D6I6</accession>
<dbReference type="Proteomes" id="UP000224460">
    <property type="component" value="Unassembled WGS sequence"/>
</dbReference>
<keyword evidence="2" id="KW-1185">Reference proteome</keyword>
<evidence type="ECO:0000313" key="2">
    <source>
        <dbReference type="Proteomes" id="UP000224460"/>
    </source>
</evidence>
<protein>
    <submittedName>
        <fullName evidence="1">Biotin transporter BioY</fullName>
    </submittedName>
</protein>
<name>A0AC61D6I6_9FIRM</name>
<comment type="caution">
    <text evidence="1">The sequence shown here is derived from an EMBL/GenBank/DDBJ whole genome shotgun (WGS) entry which is preliminary data.</text>
</comment>
<gene>
    <name evidence="1" type="ORF">CS063_16410</name>
</gene>
<evidence type="ECO:0000313" key="1">
    <source>
        <dbReference type="EMBL" id="PHV69331.1"/>
    </source>
</evidence>
<proteinExistence type="predicted"/>
<dbReference type="EMBL" id="PEDL01000033">
    <property type="protein sequence ID" value="PHV69331.1"/>
    <property type="molecule type" value="Genomic_DNA"/>
</dbReference>